<keyword evidence="12" id="KW-1185">Reference proteome</keyword>
<dbReference type="Proteomes" id="UP000254808">
    <property type="component" value="Chromosome"/>
</dbReference>
<keyword evidence="7 9" id="KW-0408">Iron</keyword>
<feature type="domain" description="4Fe-4S ferredoxin-type" evidence="10">
    <location>
        <begin position="181"/>
        <end position="213"/>
    </location>
</feature>
<feature type="binding site" evidence="9">
    <location>
        <position position="203"/>
    </location>
    <ligand>
        <name>[4Fe-4S] cluster</name>
        <dbReference type="ChEBI" id="CHEBI:49883"/>
        <label>2</label>
    </ligand>
</feature>
<organism evidence="11 12">
    <name type="scientific">Cyclonatronum proteinivorum</name>
    <dbReference type="NCBI Taxonomy" id="1457365"/>
    <lineage>
        <taxon>Bacteria</taxon>
        <taxon>Pseudomonadati</taxon>
        <taxon>Balneolota</taxon>
        <taxon>Balneolia</taxon>
        <taxon>Balneolales</taxon>
        <taxon>Cyclonatronaceae</taxon>
        <taxon>Cyclonatronum</taxon>
    </lineage>
</organism>
<comment type="cofactor">
    <cofactor evidence="9">
        <name>cob(II)alamin</name>
        <dbReference type="ChEBI" id="CHEBI:16304"/>
    </cofactor>
</comment>
<dbReference type="Pfam" id="PF08331">
    <property type="entry name" value="QueG_DUF1730"/>
    <property type="match status" value="1"/>
</dbReference>
<keyword evidence="4 9" id="KW-0479">Metal-binding</keyword>
<name>A0A345UKU6_9BACT</name>
<dbReference type="GO" id="GO:0046872">
    <property type="term" value="F:metal ion binding"/>
    <property type="evidence" value="ECO:0007669"/>
    <property type="project" value="UniProtKB-KW"/>
</dbReference>
<keyword evidence="3 9" id="KW-0819">tRNA processing</keyword>
<dbReference type="OrthoDB" id="9784571at2"/>
<dbReference type="SUPFAM" id="SSF46548">
    <property type="entry name" value="alpha-helical ferredoxin"/>
    <property type="match status" value="1"/>
</dbReference>
<dbReference type="PROSITE" id="PS51379">
    <property type="entry name" value="4FE4S_FER_2"/>
    <property type="match status" value="1"/>
</dbReference>
<feature type="binding site" evidence="9">
    <location>
        <position position="253"/>
    </location>
    <ligand>
        <name>[4Fe-4S] cluster</name>
        <dbReference type="ChEBI" id="CHEBI:49883"/>
        <label>1</label>
    </ligand>
</feature>
<feature type="binding site" evidence="9">
    <location>
        <position position="219"/>
    </location>
    <ligand>
        <name>[4Fe-4S] cluster</name>
        <dbReference type="ChEBI" id="CHEBI:49883"/>
        <label>2</label>
    </ligand>
</feature>
<dbReference type="GO" id="GO:0051539">
    <property type="term" value="F:4 iron, 4 sulfur cluster binding"/>
    <property type="evidence" value="ECO:0007669"/>
    <property type="project" value="UniProtKB-KW"/>
</dbReference>
<dbReference type="PANTHER" id="PTHR30002">
    <property type="entry name" value="EPOXYQUEUOSINE REDUCTASE"/>
    <property type="match status" value="1"/>
</dbReference>
<dbReference type="AlphaFoldDB" id="A0A345UKU6"/>
<keyword evidence="2 9" id="KW-0963">Cytoplasm</keyword>
<feature type="binding site" evidence="9">
    <location>
        <position position="63"/>
    </location>
    <ligand>
        <name>cob(II)alamin</name>
        <dbReference type="ChEBI" id="CHEBI:16304"/>
    </ligand>
</feature>
<feature type="binding site" evidence="9">
    <location>
        <position position="174"/>
    </location>
    <ligand>
        <name>cob(II)alamin</name>
        <dbReference type="ChEBI" id="CHEBI:16304"/>
    </ligand>
</feature>
<evidence type="ECO:0000256" key="9">
    <source>
        <dbReference type="HAMAP-Rule" id="MF_00916"/>
    </source>
</evidence>
<dbReference type="Gene3D" id="3.30.70.20">
    <property type="match status" value="1"/>
</dbReference>
<dbReference type="PANTHER" id="PTHR30002:SF4">
    <property type="entry name" value="EPOXYQUEUOSINE REDUCTASE"/>
    <property type="match status" value="1"/>
</dbReference>
<dbReference type="InterPro" id="IPR004453">
    <property type="entry name" value="QueG"/>
</dbReference>
<dbReference type="UniPathway" id="UPA00392"/>
<dbReference type="PROSITE" id="PS00198">
    <property type="entry name" value="4FE4S_FER_1"/>
    <property type="match status" value="1"/>
</dbReference>
<evidence type="ECO:0000313" key="11">
    <source>
        <dbReference type="EMBL" id="AXJ01098.1"/>
    </source>
</evidence>
<comment type="subcellular location">
    <subcellularLocation>
        <location evidence="9">Cytoplasm</location>
    </subcellularLocation>
</comment>
<comment type="subunit">
    <text evidence="9">Monomer.</text>
</comment>
<accession>A0A345UKU6</accession>
<keyword evidence="1 9" id="KW-0004">4Fe-4S</keyword>
<evidence type="ECO:0000256" key="8">
    <source>
        <dbReference type="ARBA" id="ARBA00023014"/>
    </source>
</evidence>
<dbReference type="GO" id="GO:0005737">
    <property type="term" value="C:cytoplasm"/>
    <property type="evidence" value="ECO:0007669"/>
    <property type="project" value="UniProtKB-SubCell"/>
</dbReference>
<evidence type="ECO:0000256" key="6">
    <source>
        <dbReference type="ARBA" id="ARBA00023002"/>
    </source>
</evidence>
<dbReference type="NCBIfam" id="TIGR00276">
    <property type="entry name" value="tRNA epoxyqueuosine(34) reductase QueG"/>
    <property type="match status" value="1"/>
</dbReference>
<evidence type="ECO:0000256" key="3">
    <source>
        <dbReference type="ARBA" id="ARBA00022694"/>
    </source>
</evidence>
<evidence type="ECO:0000256" key="2">
    <source>
        <dbReference type="ARBA" id="ARBA00022490"/>
    </source>
</evidence>
<dbReference type="InterPro" id="IPR017900">
    <property type="entry name" value="4Fe4S_Fe_S_CS"/>
</dbReference>
<dbReference type="GO" id="GO:0052693">
    <property type="term" value="F:epoxyqueuosine reductase activity"/>
    <property type="evidence" value="ECO:0007669"/>
    <property type="project" value="UniProtKB-UniRule"/>
</dbReference>
<dbReference type="GO" id="GO:0008616">
    <property type="term" value="P:tRNA queuosine(34) biosynthetic process"/>
    <property type="evidence" value="ECO:0007669"/>
    <property type="project" value="UniProtKB-UniRule"/>
</dbReference>
<comment type="catalytic activity">
    <reaction evidence="9">
        <text>epoxyqueuosine(34) in tRNA + AH2 = queuosine(34) in tRNA + A + H2O</text>
        <dbReference type="Rhea" id="RHEA:32159"/>
        <dbReference type="Rhea" id="RHEA-COMP:18571"/>
        <dbReference type="Rhea" id="RHEA-COMP:18582"/>
        <dbReference type="ChEBI" id="CHEBI:13193"/>
        <dbReference type="ChEBI" id="CHEBI:15377"/>
        <dbReference type="ChEBI" id="CHEBI:17499"/>
        <dbReference type="ChEBI" id="CHEBI:194431"/>
        <dbReference type="ChEBI" id="CHEBI:194443"/>
        <dbReference type="EC" id="1.17.99.6"/>
    </reaction>
</comment>
<keyword evidence="6 9" id="KW-0560">Oxidoreductase</keyword>
<dbReference type="InterPro" id="IPR017896">
    <property type="entry name" value="4Fe4S_Fe-S-bd"/>
</dbReference>
<dbReference type="InterPro" id="IPR013542">
    <property type="entry name" value="QueG_DUF1730"/>
</dbReference>
<feature type="binding site" evidence="9">
    <location>
        <position position="199"/>
    </location>
    <ligand>
        <name>[4Fe-4S] cluster</name>
        <dbReference type="ChEBI" id="CHEBI:49883"/>
        <label>1</label>
    </ligand>
</feature>
<keyword evidence="9" id="KW-0846">Cobalamin</keyword>
<evidence type="ECO:0000256" key="5">
    <source>
        <dbReference type="ARBA" id="ARBA00022785"/>
    </source>
</evidence>
<dbReference type="FunFam" id="3.30.70.20:FF:000037">
    <property type="entry name" value="Epoxyqueuosine reductase"/>
    <property type="match status" value="1"/>
</dbReference>
<feature type="binding site" evidence="9">
    <location>
        <position position="249"/>
    </location>
    <ligand>
        <name>[4Fe-4S] cluster</name>
        <dbReference type="ChEBI" id="CHEBI:49883"/>
        <label>2</label>
    </ligand>
</feature>
<feature type="binding site" evidence="9">
    <location>
        <position position="221"/>
    </location>
    <ligand>
        <name>cob(II)alamin</name>
        <dbReference type="ChEBI" id="CHEBI:16304"/>
    </ligand>
</feature>
<sequence length="321" mass="36434">MNVSMNKQQLTAAVRAEANRLGFEGCGFAKAGFLEDEARRLEKWLLAGKHGKMHWMENHFDKRVDPTKLVPGAKSVISVLCSYHQPELFREHASDEANLRISKYALGEDYHFVLKDKLYQLFEFTKKLNGGLEGRVFVDSAPVMDKAWAVKSGLGWMGKHTNVISRKAGSCFFLGEMIVDAVFDYDSPTTDHCGSCTRCIDACPTDAITEPYSVDGSKCISYFTIELRDEIPAEYHDKLGNWIFGCDICQDVCPWNRKALPGSEPRLMARDELLGKDKGYWEELNLQEFRRLFKKNPVKRTKFDGLKRNIAAVRGNKKGKD</sequence>
<keyword evidence="9" id="KW-0170">Cobalt</keyword>
<evidence type="ECO:0000256" key="1">
    <source>
        <dbReference type="ARBA" id="ARBA00022485"/>
    </source>
</evidence>
<keyword evidence="8 9" id="KW-0411">Iron-sulfur</keyword>
<protein>
    <recommendedName>
        <fullName evidence="9">Epoxyqueuosine reductase</fullName>
        <ecNumber evidence="9">1.17.99.6</ecNumber>
    </recommendedName>
    <alternativeName>
        <fullName evidence="9">Queuosine biosynthesis protein QueG</fullName>
    </alternativeName>
</protein>
<dbReference type="EMBL" id="CP027806">
    <property type="protein sequence ID" value="AXJ01098.1"/>
    <property type="molecule type" value="Genomic_DNA"/>
</dbReference>
<evidence type="ECO:0000313" key="12">
    <source>
        <dbReference type="Proteomes" id="UP000254808"/>
    </source>
</evidence>
<proteinExistence type="inferred from homology"/>
<comment type="function">
    <text evidence="9">Catalyzes the conversion of epoxyqueuosine (oQ) to queuosine (Q), which is a hypermodified base found in the wobble positions of tRNA(Asp), tRNA(Asn), tRNA(His) and tRNA(Tyr).</text>
</comment>
<gene>
    <name evidence="9" type="primary">queG</name>
    <name evidence="11" type="ORF">CYPRO_1848</name>
</gene>
<feature type="binding site" evidence="9">
    <location>
        <begin position="246"/>
        <end position="247"/>
    </location>
    <ligand>
        <name>cob(II)alamin</name>
        <dbReference type="ChEBI" id="CHEBI:16304"/>
    </ligand>
</feature>
<dbReference type="HAMAP" id="MF_00916">
    <property type="entry name" value="QueG"/>
    <property type="match status" value="1"/>
</dbReference>
<feature type="binding site" evidence="9">
    <location>
        <position position="163"/>
    </location>
    <ligand>
        <name>cob(II)alamin</name>
        <dbReference type="ChEBI" id="CHEBI:16304"/>
    </ligand>
</feature>
<dbReference type="EC" id="1.17.99.6" evidence="9"/>
<evidence type="ECO:0000259" key="10">
    <source>
        <dbReference type="PROSITE" id="PS51379"/>
    </source>
</evidence>
<evidence type="ECO:0000256" key="7">
    <source>
        <dbReference type="ARBA" id="ARBA00023004"/>
    </source>
</evidence>
<comment type="pathway">
    <text evidence="9">tRNA modification; tRNA-queuosine biosynthesis.</text>
</comment>
<reference evidence="11 12" key="1">
    <citation type="submission" date="2018-03" db="EMBL/GenBank/DDBJ databases">
        <title>Phenotypic and genomic properties of Cyclonatronum proteinivorum gen. nov., sp. nov., a haloalkaliphilic bacteroidete from soda lakes possessing Na+-translocating rhodopsin.</title>
        <authorList>
            <person name="Toshchakov S.V."/>
            <person name="Korzhenkov A."/>
            <person name="Samarov N.I."/>
            <person name="Kublanov I.V."/>
            <person name="Muntyan M.S."/>
            <person name="Sorokin D.Y."/>
        </authorList>
    </citation>
    <scope>NUCLEOTIDE SEQUENCE [LARGE SCALE GENOMIC DNA]</scope>
    <source>
        <strain evidence="11 12">Omega</strain>
    </source>
</reference>
<dbReference type="Pfam" id="PF13484">
    <property type="entry name" value="Fer4_16"/>
    <property type="match status" value="1"/>
</dbReference>
<feature type="binding site" evidence="9">
    <location>
        <position position="139"/>
    </location>
    <ligand>
        <name>cob(II)alamin</name>
        <dbReference type="ChEBI" id="CHEBI:16304"/>
    </ligand>
</feature>
<feature type="binding site" evidence="9">
    <location>
        <position position="196"/>
    </location>
    <ligand>
        <name>[4Fe-4S] cluster</name>
        <dbReference type="ChEBI" id="CHEBI:49883"/>
        <label>1</label>
    </ligand>
</feature>
<evidence type="ECO:0000256" key="4">
    <source>
        <dbReference type="ARBA" id="ARBA00022723"/>
    </source>
</evidence>
<dbReference type="KEGG" id="cprv:CYPRO_1848"/>
<comment type="similarity">
    <text evidence="9">Belongs to the QueG family.</text>
</comment>
<feature type="binding site" evidence="9">
    <location>
        <position position="246"/>
    </location>
    <ligand>
        <name>[4Fe-4S] cluster</name>
        <dbReference type="ChEBI" id="CHEBI:49883"/>
        <label>2</label>
    </ligand>
</feature>
<keyword evidence="5 9" id="KW-0671">Queuosine biosynthesis</keyword>
<comment type="caution">
    <text evidence="9">Lacks conserved residue(s) required for the propagation of feature annotation.</text>
</comment>
<feature type="active site" description="Proton donor" evidence="9">
    <location>
        <position position="139"/>
    </location>
</feature>
<dbReference type="GO" id="GO:0031419">
    <property type="term" value="F:cobalamin binding"/>
    <property type="evidence" value="ECO:0007669"/>
    <property type="project" value="UniProtKB-KW"/>
</dbReference>
<comment type="cofactor">
    <cofactor evidence="9">
        <name>[4Fe-4S] cluster</name>
        <dbReference type="ChEBI" id="CHEBI:49883"/>
    </cofactor>
    <text evidence="9">Binds 2 [4Fe-4S] clusters per monomer.</text>
</comment>
<feature type="binding site" evidence="9">
    <location>
        <position position="193"/>
    </location>
    <ligand>
        <name>[4Fe-4S] cluster</name>
        <dbReference type="ChEBI" id="CHEBI:49883"/>
        <label>1</label>
    </ligand>
</feature>